<keyword evidence="2" id="KW-1185">Reference proteome</keyword>
<dbReference type="EMBL" id="CP021106">
    <property type="protein sequence ID" value="ARO86385.1"/>
    <property type="molecule type" value="Genomic_DNA"/>
</dbReference>
<reference evidence="1 2" key="1">
    <citation type="journal article" date="2015" name="Int. J. Syst. Evol. Microbiol.">
        <title>Nitrosospira lacus sp. nov., a psychrotolerant, ammonia-oxidizing bacterium from sandy lake sediment.</title>
        <authorList>
            <person name="Urakawa H."/>
            <person name="Garcia J.C."/>
            <person name="Nielsen J.L."/>
            <person name="Le V.Q."/>
            <person name="Kozlowski J.A."/>
            <person name="Stein L.Y."/>
            <person name="Lim C.K."/>
            <person name="Pommerening-Roser A."/>
            <person name="Martens-Habbena W."/>
            <person name="Stahl D.A."/>
            <person name="Klotz M.G."/>
        </authorList>
    </citation>
    <scope>NUCLEOTIDE SEQUENCE [LARGE SCALE GENOMIC DNA]</scope>
    <source>
        <strain evidence="1 2">APG3</strain>
    </source>
</reference>
<dbReference type="AlphaFoldDB" id="A0A1W6SKR4"/>
<gene>
    <name evidence="1" type="ORF">EBAPG3_000525</name>
</gene>
<dbReference type="KEGG" id="nlc:EBAPG3_000525"/>
<protein>
    <submittedName>
        <fullName evidence="1">Uncharacterized protein</fullName>
    </submittedName>
</protein>
<evidence type="ECO:0000313" key="1">
    <source>
        <dbReference type="EMBL" id="ARO86385.1"/>
    </source>
</evidence>
<sequence length="87" mass="10210">MDRQREILFSRERRFADTDQGQEMSPILVNHGTLIKKMNNQLRESVSIGAMRTISCRFIALLLESFVTRRPIWFNLENNSQEISINP</sequence>
<evidence type="ECO:0000313" key="2">
    <source>
        <dbReference type="Proteomes" id="UP000012179"/>
    </source>
</evidence>
<organism evidence="1 2">
    <name type="scientific">Nitrosospira lacus</name>
    <dbReference type="NCBI Taxonomy" id="1288494"/>
    <lineage>
        <taxon>Bacteria</taxon>
        <taxon>Pseudomonadati</taxon>
        <taxon>Pseudomonadota</taxon>
        <taxon>Betaproteobacteria</taxon>
        <taxon>Nitrosomonadales</taxon>
        <taxon>Nitrosomonadaceae</taxon>
        <taxon>Nitrosospira</taxon>
    </lineage>
</organism>
<accession>A0A1W6SKR4</accession>
<dbReference type="Proteomes" id="UP000012179">
    <property type="component" value="Chromosome"/>
</dbReference>
<proteinExistence type="predicted"/>
<name>A0A1W6SKR4_9PROT</name>